<proteinExistence type="predicted"/>
<gene>
    <name evidence="1" type="primary">OSJNBa0089L03.33</name>
</gene>
<dbReference type="Proteomes" id="UP000000763">
    <property type="component" value="Chromosome 8"/>
</dbReference>
<name>Q6YWN1_ORYSJ</name>
<organism evidence="1 2">
    <name type="scientific">Oryza sativa subsp. japonica</name>
    <name type="common">Rice</name>
    <dbReference type="NCBI Taxonomy" id="39947"/>
    <lineage>
        <taxon>Eukaryota</taxon>
        <taxon>Viridiplantae</taxon>
        <taxon>Streptophyta</taxon>
        <taxon>Embryophyta</taxon>
        <taxon>Tracheophyta</taxon>
        <taxon>Spermatophyta</taxon>
        <taxon>Magnoliopsida</taxon>
        <taxon>Liliopsida</taxon>
        <taxon>Poales</taxon>
        <taxon>Poaceae</taxon>
        <taxon>BOP clade</taxon>
        <taxon>Oryzoideae</taxon>
        <taxon>Oryzeae</taxon>
        <taxon>Oryzinae</taxon>
        <taxon>Oryza</taxon>
        <taxon>Oryza sativa</taxon>
    </lineage>
</organism>
<sequence>MESASELRACRTADESGQWRTQRIRPPSYLQMQTWFAARCHSASTPAVSPDAVVPASFHGADSVPRHRERSHWDMRGPAWWMDPPIAGAAVPFAVRRGRLVSHLPSLSDAQHVTTSRALGRYLATMESVAAMHGPAVACQLYAGSCRPPPPTAASSRSVPLCPPEPLQIRRNRWREMRIERAKIDALLITRFIPLIQLLR</sequence>
<evidence type="ECO:0000313" key="1">
    <source>
        <dbReference type="EMBL" id="BAD13268.1"/>
    </source>
</evidence>
<protein>
    <submittedName>
        <fullName evidence="1">Uncharacterized protein</fullName>
    </submittedName>
</protein>
<evidence type="ECO:0000313" key="2">
    <source>
        <dbReference type="Proteomes" id="UP000000763"/>
    </source>
</evidence>
<reference evidence="2" key="2">
    <citation type="journal article" date="2008" name="Nucleic Acids Res.">
        <title>The rice annotation project database (RAP-DB): 2008 update.</title>
        <authorList>
            <consortium name="The rice annotation project (RAP)"/>
        </authorList>
    </citation>
    <scope>GENOME REANNOTATION</scope>
    <source>
        <strain evidence="2">cv. Nipponbare</strain>
    </source>
</reference>
<dbReference type="EMBL" id="AP005754">
    <property type="protein sequence ID" value="BAD13268.1"/>
    <property type="molecule type" value="Genomic_DNA"/>
</dbReference>
<accession>Q6YWN1</accession>
<dbReference type="AlphaFoldDB" id="Q6YWN1"/>
<reference evidence="2" key="1">
    <citation type="journal article" date="2005" name="Nature">
        <title>The map-based sequence of the rice genome.</title>
        <authorList>
            <consortium name="International rice genome sequencing project (IRGSP)"/>
            <person name="Matsumoto T."/>
            <person name="Wu J."/>
            <person name="Kanamori H."/>
            <person name="Katayose Y."/>
            <person name="Fujisawa M."/>
            <person name="Namiki N."/>
            <person name="Mizuno H."/>
            <person name="Yamamoto K."/>
            <person name="Antonio B.A."/>
            <person name="Baba T."/>
            <person name="Sakata K."/>
            <person name="Nagamura Y."/>
            <person name="Aoki H."/>
            <person name="Arikawa K."/>
            <person name="Arita K."/>
            <person name="Bito T."/>
            <person name="Chiden Y."/>
            <person name="Fujitsuka N."/>
            <person name="Fukunaka R."/>
            <person name="Hamada M."/>
            <person name="Harada C."/>
            <person name="Hayashi A."/>
            <person name="Hijishita S."/>
            <person name="Honda M."/>
            <person name="Hosokawa S."/>
            <person name="Ichikawa Y."/>
            <person name="Idonuma A."/>
            <person name="Iijima M."/>
            <person name="Ikeda M."/>
            <person name="Ikeno M."/>
            <person name="Ito K."/>
            <person name="Ito S."/>
            <person name="Ito T."/>
            <person name="Ito Y."/>
            <person name="Ito Y."/>
            <person name="Iwabuchi A."/>
            <person name="Kamiya K."/>
            <person name="Karasawa W."/>
            <person name="Kurita K."/>
            <person name="Katagiri S."/>
            <person name="Kikuta A."/>
            <person name="Kobayashi H."/>
            <person name="Kobayashi N."/>
            <person name="Machita K."/>
            <person name="Maehara T."/>
            <person name="Masukawa M."/>
            <person name="Mizubayashi T."/>
            <person name="Mukai Y."/>
            <person name="Nagasaki H."/>
            <person name="Nagata Y."/>
            <person name="Naito S."/>
            <person name="Nakashima M."/>
            <person name="Nakama Y."/>
            <person name="Nakamichi Y."/>
            <person name="Nakamura M."/>
            <person name="Meguro A."/>
            <person name="Negishi M."/>
            <person name="Ohta I."/>
            <person name="Ohta T."/>
            <person name="Okamoto M."/>
            <person name="Ono N."/>
            <person name="Saji S."/>
            <person name="Sakaguchi M."/>
            <person name="Sakai K."/>
            <person name="Shibata M."/>
            <person name="Shimokawa T."/>
            <person name="Song J."/>
            <person name="Takazaki Y."/>
            <person name="Terasawa K."/>
            <person name="Tsugane M."/>
            <person name="Tsuji K."/>
            <person name="Ueda S."/>
            <person name="Waki K."/>
            <person name="Yamagata H."/>
            <person name="Yamamoto M."/>
            <person name="Yamamoto S."/>
            <person name="Yamane H."/>
            <person name="Yoshiki S."/>
            <person name="Yoshihara R."/>
            <person name="Yukawa K."/>
            <person name="Zhong H."/>
            <person name="Yano M."/>
            <person name="Yuan Q."/>
            <person name="Ouyang S."/>
            <person name="Liu J."/>
            <person name="Jones K.M."/>
            <person name="Gansberger K."/>
            <person name="Moffat K."/>
            <person name="Hill J."/>
            <person name="Bera J."/>
            <person name="Fadrosh D."/>
            <person name="Jin S."/>
            <person name="Johri S."/>
            <person name="Kim M."/>
            <person name="Overton L."/>
            <person name="Reardon M."/>
            <person name="Tsitrin T."/>
            <person name="Vuong H."/>
            <person name="Weaver B."/>
            <person name="Ciecko A."/>
            <person name="Tallon L."/>
            <person name="Jackson J."/>
            <person name="Pai G."/>
            <person name="Aken S.V."/>
            <person name="Utterback T."/>
            <person name="Reidmuller S."/>
            <person name="Feldblyum T."/>
            <person name="Hsiao J."/>
            <person name="Zismann V."/>
            <person name="Iobst S."/>
            <person name="de Vazeille A.R."/>
            <person name="Buell C.R."/>
            <person name="Ying K."/>
            <person name="Li Y."/>
            <person name="Lu T."/>
            <person name="Huang Y."/>
            <person name="Zhao Q."/>
            <person name="Feng Q."/>
            <person name="Zhang L."/>
            <person name="Zhu J."/>
            <person name="Weng Q."/>
            <person name="Mu J."/>
            <person name="Lu Y."/>
            <person name="Fan D."/>
            <person name="Liu Y."/>
            <person name="Guan J."/>
            <person name="Zhang Y."/>
            <person name="Yu S."/>
            <person name="Liu X."/>
            <person name="Zhang Y."/>
            <person name="Hong G."/>
            <person name="Han B."/>
            <person name="Choisne N."/>
            <person name="Demange N."/>
            <person name="Orjeda G."/>
            <person name="Samain S."/>
            <person name="Cattolico L."/>
            <person name="Pelletier E."/>
            <person name="Couloux A."/>
            <person name="Segurens B."/>
            <person name="Wincker P."/>
            <person name="D'Hont A."/>
            <person name="Scarpelli C."/>
            <person name="Weissenbach J."/>
            <person name="Salanoubat M."/>
            <person name="Quetier F."/>
            <person name="Yu Y."/>
            <person name="Kim H.R."/>
            <person name="Rambo T."/>
            <person name="Currie J."/>
            <person name="Collura K."/>
            <person name="Luo M."/>
            <person name="Yang T."/>
            <person name="Ammiraju J.S.S."/>
            <person name="Engler F."/>
            <person name="Soderlund C."/>
            <person name="Wing R.A."/>
            <person name="Palmer L.E."/>
            <person name="de la Bastide M."/>
            <person name="Spiegel L."/>
            <person name="Nascimento L."/>
            <person name="Zutavern T."/>
            <person name="O'Shaughnessy A."/>
            <person name="Dike S."/>
            <person name="Dedhia N."/>
            <person name="Preston R."/>
            <person name="Balija V."/>
            <person name="McCombie W.R."/>
            <person name="Chow T."/>
            <person name="Chen H."/>
            <person name="Chung M."/>
            <person name="Chen C."/>
            <person name="Shaw J."/>
            <person name="Wu H."/>
            <person name="Hsiao K."/>
            <person name="Chao Y."/>
            <person name="Chu M."/>
            <person name="Cheng C."/>
            <person name="Hour A."/>
            <person name="Lee P."/>
            <person name="Lin S."/>
            <person name="Lin Y."/>
            <person name="Liou J."/>
            <person name="Liu S."/>
            <person name="Hsing Y."/>
            <person name="Raghuvanshi S."/>
            <person name="Mohanty A."/>
            <person name="Bharti A.K."/>
            <person name="Gaur A."/>
            <person name="Gupta V."/>
            <person name="Kumar D."/>
            <person name="Ravi V."/>
            <person name="Vij S."/>
            <person name="Kapur A."/>
            <person name="Khurana P."/>
            <person name="Khurana P."/>
            <person name="Khurana J.P."/>
            <person name="Tyagi A.K."/>
            <person name="Gaikwad K."/>
            <person name="Singh A."/>
            <person name="Dalal V."/>
            <person name="Srivastava S."/>
            <person name="Dixit A."/>
            <person name="Pal A.K."/>
            <person name="Ghazi I.A."/>
            <person name="Yadav M."/>
            <person name="Pandit A."/>
            <person name="Bhargava A."/>
            <person name="Sureshbabu K."/>
            <person name="Batra K."/>
            <person name="Sharma T.R."/>
            <person name="Mohapatra T."/>
            <person name="Singh N.K."/>
            <person name="Messing J."/>
            <person name="Nelson A.B."/>
            <person name="Fuks G."/>
            <person name="Kavchok S."/>
            <person name="Keizer G."/>
            <person name="Linton E."/>
            <person name="Llaca V."/>
            <person name="Song R."/>
            <person name="Tanyolac B."/>
            <person name="Young S."/>
            <person name="Ho-Il K."/>
            <person name="Hahn J.H."/>
            <person name="Sangsakoo G."/>
            <person name="Vanavichit A."/>
            <person name="de Mattos Luiz.A.T."/>
            <person name="Zimmer P.D."/>
            <person name="Malone G."/>
            <person name="Dellagostin O."/>
            <person name="de Oliveira A.C."/>
            <person name="Bevan M."/>
            <person name="Bancroft I."/>
            <person name="Minx P."/>
            <person name="Cordum H."/>
            <person name="Wilson R."/>
            <person name="Cheng Z."/>
            <person name="Jin W."/>
            <person name="Jiang J."/>
            <person name="Leong S.A."/>
            <person name="Iwama H."/>
            <person name="Gojobori T."/>
            <person name="Itoh T."/>
            <person name="Niimura Y."/>
            <person name="Fujii Y."/>
            <person name="Habara T."/>
            <person name="Sakai H."/>
            <person name="Sato Y."/>
            <person name="Wilson G."/>
            <person name="Kumar K."/>
            <person name="McCouch S."/>
            <person name="Juretic N."/>
            <person name="Hoen D."/>
            <person name="Wright S."/>
            <person name="Bruskiewich R."/>
            <person name="Bureau T."/>
            <person name="Miyao A."/>
            <person name="Hirochika H."/>
            <person name="Nishikawa T."/>
            <person name="Kadowaki K."/>
            <person name="Sugiura M."/>
            <person name="Burr B."/>
            <person name="Sasaki T."/>
        </authorList>
    </citation>
    <scope>NUCLEOTIDE SEQUENCE [LARGE SCALE GENOMIC DNA]</scope>
    <source>
        <strain evidence="2">cv. Nipponbare</strain>
    </source>
</reference>